<proteinExistence type="predicted"/>
<evidence type="ECO:0000313" key="1">
    <source>
        <dbReference type="EMBL" id="KAF4618033.1"/>
    </source>
</evidence>
<accession>A0A8H4QWB2</accession>
<protein>
    <submittedName>
        <fullName evidence="1">Uncharacterized protein</fullName>
    </submittedName>
</protein>
<name>A0A8H4QWB2_9AGAR</name>
<reference evidence="1 2" key="1">
    <citation type="submission" date="2019-12" db="EMBL/GenBank/DDBJ databases">
        <authorList>
            <person name="Floudas D."/>
            <person name="Bentzer J."/>
            <person name="Ahren D."/>
            <person name="Johansson T."/>
            <person name="Persson P."/>
            <person name="Tunlid A."/>
        </authorList>
    </citation>
    <scope>NUCLEOTIDE SEQUENCE [LARGE SCALE GENOMIC DNA]</scope>
    <source>
        <strain evidence="1 2">CBS 102.39</strain>
    </source>
</reference>
<dbReference type="AlphaFoldDB" id="A0A8H4QWB2"/>
<keyword evidence="2" id="KW-1185">Reference proteome</keyword>
<sequence length="80" mass="9321">MLHLYHQACAQLQRAISVCVAKIEEYVEKSCSTHIYALAMIINPIEKLKWIEAKWTHGQYKSAKEWILAPMLEYRKSMPG</sequence>
<dbReference type="EMBL" id="JAACJL010000020">
    <property type="protein sequence ID" value="KAF4618033.1"/>
    <property type="molecule type" value="Genomic_DNA"/>
</dbReference>
<dbReference type="Proteomes" id="UP000521872">
    <property type="component" value="Unassembled WGS sequence"/>
</dbReference>
<organism evidence="1 2">
    <name type="scientific">Agrocybe pediades</name>
    <dbReference type="NCBI Taxonomy" id="84607"/>
    <lineage>
        <taxon>Eukaryota</taxon>
        <taxon>Fungi</taxon>
        <taxon>Dikarya</taxon>
        <taxon>Basidiomycota</taxon>
        <taxon>Agaricomycotina</taxon>
        <taxon>Agaricomycetes</taxon>
        <taxon>Agaricomycetidae</taxon>
        <taxon>Agaricales</taxon>
        <taxon>Agaricineae</taxon>
        <taxon>Strophariaceae</taxon>
        <taxon>Agrocybe</taxon>
    </lineage>
</organism>
<gene>
    <name evidence="1" type="ORF">D9613_012852</name>
</gene>
<comment type="caution">
    <text evidence="1">The sequence shown here is derived from an EMBL/GenBank/DDBJ whole genome shotgun (WGS) entry which is preliminary data.</text>
</comment>
<evidence type="ECO:0000313" key="2">
    <source>
        <dbReference type="Proteomes" id="UP000521872"/>
    </source>
</evidence>